<comment type="caution">
    <text evidence="3">The sequence shown here is derived from an EMBL/GenBank/DDBJ whole genome shotgun (WGS) entry which is preliminary data.</text>
</comment>
<feature type="coiled-coil region" evidence="1">
    <location>
        <begin position="62"/>
        <end position="96"/>
    </location>
</feature>
<dbReference type="Proteomes" id="UP001172102">
    <property type="component" value="Unassembled WGS sequence"/>
</dbReference>
<sequence length="316" mass="36535">MATETLPELSIGGGQATGGSVGVTCPITVNNHSCDLRSAKRNWKKKAENIWLLTKQGILGQFRDQRRENGRLVRENERLARETLSLLNENRQLVNEKEELVRGKEQLVEINGILRANLQKASQNESSLAERERELDGKAARLKKREKLYQREQEVDDRARRAESDKLNIRHKRDRYKLKDARMQCENLQRRANSLQDKYDHLLKIPVSETGSRPMEAEWGLHQAYASSPRPWPGEPQRPIEQVEDWQSRGKDGRRDLPDVPGQVLSPRDRATTYHTRERLDGRGLGTSKRTRIKRPAKKRNRPELDKLYSQLSSDP</sequence>
<gene>
    <name evidence="3" type="ORF">B0H67DRAFT_582750</name>
</gene>
<keyword evidence="1" id="KW-0175">Coiled coil</keyword>
<name>A0AA40DU05_9PEZI</name>
<feature type="compositionally biased region" description="Basic residues" evidence="2">
    <location>
        <begin position="289"/>
        <end position="301"/>
    </location>
</feature>
<evidence type="ECO:0000256" key="2">
    <source>
        <dbReference type="SAM" id="MobiDB-lite"/>
    </source>
</evidence>
<proteinExistence type="predicted"/>
<feature type="region of interest" description="Disordered" evidence="2">
    <location>
        <begin position="226"/>
        <end position="316"/>
    </location>
</feature>
<evidence type="ECO:0000313" key="4">
    <source>
        <dbReference type="Proteomes" id="UP001172102"/>
    </source>
</evidence>
<feature type="compositionally biased region" description="Basic and acidic residues" evidence="2">
    <location>
        <begin position="246"/>
        <end position="258"/>
    </location>
</feature>
<reference evidence="3" key="1">
    <citation type="submission" date="2023-06" db="EMBL/GenBank/DDBJ databases">
        <title>Genome-scale phylogeny and comparative genomics of the fungal order Sordariales.</title>
        <authorList>
            <consortium name="Lawrence Berkeley National Laboratory"/>
            <person name="Hensen N."/>
            <person name="Bonometti L."/>
            <person name="Westerberg I."/>
            <person name="Brannstrom I.O."/>
            <person name="Guillou S."/>
            <person name="Cros-Aarteil S."/>
            <person name="Calhoun S."/>
            <person name="Haridas S."/>
            <person name="Kuo A."/>
            <person name="Mondo S."/>
            <person name="Pangilinan J."/>
            <person name="Riley R."/>
            <person name="Labutti K."/>
            <person name="Andreopoulos B."/>
            <person name="Lipzen A."/>
            <person name="Chen C."/>
            <person name="Yanf M."/>
            <person name="Daum C."/>
            <person name="Ng V."/>
            <person name="Clum A."/>
            <person name="Steindorff A."/>
            <person name="Ohm R."/>
            <person name="Martin F."/>
            <person name="Silar P."/>
            <person name="Natvig D."/>
            <person name="Lalanne C."/>
            <person name="Gautier V."/>
            <person name="Ament-Velasquez S.L."/>
            <person name="Kruys A."/>
            <person name="Hutchinson M.I."/>
            <person name="Powell A.J."/>
            <person name="Barry K."/>
            <person name="Miller A.N."/>
            <person name="Grigoriev I.V."/>
            <person name="Debuchy R."/>
            <person name="Gladieux P."/>
            <person name="Thoren M.H."/>
            <person name="Johannesson H."/>
        </authorList>
    </citation>
    <scope>NUCLEOTIDE SEQUENCE</scope>
    <source>
        <strain evidence="3">SMH4607-1</strain>
    </source>
</reference>
<feature type="coiled-coil region" evidence="1">
    <location>
        <begin position="178"/>
        <end position="205"/>
    </location>
</feature>
<evidence type="ECO:0000256" key="1">
    <source>
        <dbReference type="SAM" id="Coils"/>
    </source>
</evidence>
<keyword evidence="4" id="KW-1185">Reference proteome</keyword>
<feature type="compositionally biased region" description="Basic and acidic residues" evidence="2">
    <location>
        <begin position="267"/>
        <end position="282"/>
    </location>
</feature>
<protein>
    <submittedName>
        <fullName evidence="3">Uncharacterized protein</fullName>
    </submittedName>
</protein>
<dbReference type="AlphaFoldDB" id="A0AA40DU05"/>
<organism evidence="3 4">
    <name type="scientific">Lasiosphaeris hirsuta</name>
    <dbReference type="NCBI Taxonomy" id="260670"/>
    <lineage>
        <taxon>Eukaryota</taxon>
        <taxon>Fungi</taxon>
        <taxon>Dikarya</taxon>
        <taxon>Ascomycota</taxon>
        <taxon>Pezizomycotina</taxon>
        <taxon>Sordariomycetes</taxon>
        <taxon>Sordariomycetidae</taxon>
        <taxon>Sordariales</taxon>
        <taxon>Lasiosphaeriaceae</taxon>
        <taxon>Lasiosphaeris</taxon>
    </lineage>
</organism>
<evidence type="ECO:0000313" key="3">
    <source>
        <dbReference type="EMBL" id="KAK0716269.1"/>
    </source>
</evidence>
<dbReference type="EMBL" id="JAUKUA010000004">
    <property type="protein sequence ID" value="KAK0716269.1"/>
    <property type="molecule type" value="Genomic_DNA"/>
</dbReference>
<accession>A0AA40DU05</accession>